<evidence type="ECO:0000313" key="5">
    <source>
        <dbReference type="Proteomes" id="UP000196084"/>
    </source>
</evidence>
<sequence length="151" mass="16756">MDDGVRAGLFALVLGFPMVTFSLLLGAFWSAFMMATIIVTIAVSFVVAAQFSPQEESTAASHEQARNRSQTDAQQDDTADALETLRERYARGELTDPEFERRAERLLETETVDAAREHLSADSGPNQAETDVSDQHEATTNRERETETDTR</sequence>
<comment type="caution">
    <text evidence="4">The sequence shown here is derived from an EMBL/GenBank/DDBJ whole genome shotgun (WGS) entry which is preliminary data.</text>
</comment>
<accession>A0A202ECZ0</accession>
<dbReference type="AlphaFoldDB" id="A0A202ECZ0"/>
<dbReference type="Pfam" id="PF09851">
    <property type="entry name" value="SHOCT"/>
    <property type="match status" value="1"/>
</dbReference>
<evidence type="ECO:0000259" key="3">
    <source>
        <dbReference type="Pfam" id="PF09851"/>
    </source>
</evidence>
<feature type="compositionally biased region" description="Basic and acidic residues" evidence="1">
    <location>
        <begin position="105"/>
        <end position="120"/>
    </location>
</feature>
<gene>
    <name evidence="4" type="ORF">B2G88_04635</name>
</gene>
<feature type="region of interest" description="Disordered" evidence="1">
    <location>
        <begin position="105"/>
        <end position="151"/>
    </location>
</feature>
<proteinExistence type="predicted"/>
<protein>
    <recommendedName>
        <fullName evidence="3">SHOCT domain-containing protein</fullName>
    </recommendedName>
</protein>
<dbReference type="OrthoDB" id="53394at2157"/>
<keyword evidence="2" id="KW-0812">Transmembrane</keyword>
<keyword evidence="2" id="KW-0472">Membrane</keyword>
<keyword evidence="5" id="KW-1185">Reference proteome</keyword>
<reference evidence="4 5" key="1">
    <citation type="submission" date="2017-02" db="EMBL/GenBank/DDBJ databases">
        <title>Natronthermophilus aegyptiacus gen. nov.,sp. nov., an aerobic, extremely halophilic alkalithermophilic archaeon isolated from the athalassohaline Wadi An Natrun, Egypt.</title>
        <authorList>
            <person name="Zhao B."/>
        </authorList>
    </citation>
    <scope>NUCLEOTIDE SEQUENCE [LARGE SCALE GENOMIC DNA]</scope>
    <source>
        <strain evidence="4 5">CGMCC 1.3597</strain>
    </source>
</reference>
<evidence type="ECO:0000256" key="1">
    <source>
        <dbReference type="SAM" id="MobiDB-lite"/>
    </source>
</evidence>
<organism evidence="4 5">
    <name type="scientific">Natronolimnobius baerhuensis</name>
    <dbReference type="NCBI Taxonomy" id="253108"/>
    <lineage>
        <taxon>Archaea</taxon>
        <taxon>Methanobacteriati</taxon>
        <taxon>Methanobacteriota</taxon>
        <taxon>Stenosarchaea group</taxon>
        <taxon>Halobacteria</taxon>
        <taxon>Halobacteriales</taxon>
        <taxon>Natrialbaceae</taxon>
        <taxon>Natronolimnobius</taxon>
    </lineage>
</organism>
<feature type="region of interest" description="Disordered" evidence="1">
    <location>
        <begin position="53"/>
        <end position="82"/>
    </location>
</feature>
<dbReference type="EMBL" id="MWPH01000001">
    <property type="protein sequence ID" value="OVE86085.1"/>
    <property type="molecule type" value="Genomic_DNA"/>
</dbReference>
<feature type="domain" description="SHOCT" evidence="3">
    <location>
        <begin position="80"/>
        <end position="107"/>
    </location>
</feature>
<keyword evidence="2" id="KW-1133">Transmembrane helix</keyword>
<dbReference type="InterPro" id="IPR018649">
    <property type="entry name" value="SHOCT"/>
</dbReference>
<dbReference type="Proteomes" id="UP000196084">
    <property type="component" value="Unassembled WGS sequence"/>
</dbReference>
<dbReference type="RefSeq" id="WP_054862824.1">
    <property type="nucleotide sequence ID" value="NZ_MWPH01000001.1"/>
</dbReference>
<name>A0A202ECZ0_9EURY</name>
<feature type="compositionally biased region" description="Basic and acidic residues" evidence="1">
    <location>
        <begin position="133"/>
        <end position="151"/>
    </location>
</feature>
<evidence type="ECO:0000313" key="4">
    <source>
        <dbReference type="EMBL" id="OVE86085.1"/>
    </source>
</evidence>
<feature type="transmembrane region" description="Helical" evidence="2">
    <location>
        <begin position="7"/>
        <end position="25"/>
    </location>
</feature>
<evidence type="ECO:0000256" key="2">
    <source>
        <dbReference type="SAM" id="Phobius"/>
    </source>
</evidence>
<feature type="transmembrane region" description="Helical" evidence="2">
    <location>
        <begin position="31"/>
        <end position="51"/>
    </location>
</feature>